<gene>
    <name evidence="5" type="ORF">BFG57_14175</name>
</gene>
<dbReference type="SUPFAM" id="SSF47413">
    <property type="entry name" value="lambda repressor-like DNA-binding domains"/>
    <property type="match status" value="1"/>
</dbReference>
<keyword evidence="2" id="KW-0238">DNA-binding</keyword>
<dbReference type="CDD" id="cd01392">
    <property type="entry name" value="HTH_LacI"/>
    <property type="match status" value="1"/>
</dbReference>
<dbReference type="InterPro" id="IPR000843">
    <property type="entry name" value="HTH_LacI"/>
</dbReference>
<dbReference type="Gene3D" id="3.40.50.2300">
    <property type="match status" value="2"/>
</dbReference>
<dbReference type="GO" id="GO:0003700">
    <property type="term" value="F:DNA-binding transcription factor activity"/>
    <property type="evidence" value="ECO:0007669"/>
    <property type="project" value="TreeGrafter"/>
</dbReference>
<dbReference type="Gene3D" id="1.10.260.40">
    <property type="entry name" value="lambda repressor-like DNA-binding domains"/>
    <property type="match status" value="1"/>
</dbReference>
<dbReference type="InterPro" id="IPR046335">
    <property type="entry name" value="LacI/GalR-like_sensor"/>
</dbReference>
<accession>A0A1E5LFZ5</accession>
<evidence type="ECO:0000256" key="2">
    <source>
        <dbReference type="ARBA" id="ARBA00023125"/>
    </source>
</evidence>
<evidence type="ECO:0000313" key="6">
    <source>
        <dbReference type="Proteomes" id="UP000095209"/>
    </source>
</evidence>
<dbReference type="SMART" id="SM00354">
    <property type="entry name" value="HTH_LACI"/>
    <property type="match status" value="1"/>
</dbReference>
<dbReference type="InterPro" id="IPR028082">
    <property type="entry name" value="Peripla_BP_I"/>
</dbReference>
<evidence type="ECO:0000259" key="4">
    <source>
        <dbReference type="PROSITE" id="PS50932"/>
    </source>
</evidence>
<feature type="domain" description="HTH lacI-type" evidence="4">
    <location>
        <begin position="2"/>
        <end position="56"/>
    </location>
</feature>
<sequence length="324" mass="36612">MTNITDIAKKAGVSRTTVSRVLNNHPYVKPEKRDVVLQTIEDLNYVPNLNAINLSRGRTNIIGVIIPRINHPYFSSLIEGIGEQCHKYDYSLLVYQSHNNLSRELLFFDMLKNKQIDGIIIGSCTLQATALNEMSHFGNIVSCEYSDTSSIAQVFVKHEEGIHMAVDHLRDRGHQKIGLCIGNSRSGVGMSRKKAFFDLQNKHRFIWRDDWYYKDQYTIEDGFQIARNMLGQQERPTALVVGSDQVAAGILYELREQGVSVPGEFAIVGFDNQPISKIAELTTIYQPVQKVGNIAVDLLQKLALQKDVPHVTQLDLQLIKRNTT</sequence>
<dbReference type="STRING" id="1305675.BFG57_14175"/>
<proteinExistence type="predicted"/>
<reference evidence="5 6" key="1">
    <citation type="submission" date="2016-08" db="EMBL/GenBank/DDBJ databases">
        <title>Genome of Bacillus solimangrovi GH2-4.</title>
        <authorList>
            <person name="Lim S."/>
            <person name="Kim B.-C."/>
        </authorList>
    </citation>
    <scope>NUCLEOTIDE SEQUENCE [LARGE SCALE GENOMIC DNA]</scope>
    <source>
        <strain evidence="5 6">GH2-4</strain>
    </source>
</reference>
<keyword evidence="3" id="KW-0804">Transcription</keyword>
<dbReference type="EMBL" id="MJEH01000019">
    <property type="protein sequence ID" value="OEH93005.1"/>
    <property type="molecule type" value="Genomic_DNA"/>
</dbReference>
<keyword evidence="6" id="KW-1185">Reference proteome</keyword>
<dbReference type="Pfam" id="PF00356">
    <property type="entry name" value="LacI"/>
    <property type="match status" value="1"/>
</dbReference>
<dbReference type="InterPro" id="IPR010982">
    <property type="entry name" value="Lambda_DNA-bd_dom_sf"/>
</dbReference>
<dbReference type="SUPFAM" id="SSF53822">
    <property type="entry name" value="Periplasmic binding protein-like I"/>
    <property type="match status" value="1"/>
</dbReference>
<evidence type="ECO:0000256" key="1">
    <source>
        <dbReference type="ARBA" id="ARBA00023015"/>
    </source>
</evidence>
<dbReference type="CDD" id="cd06286">
    <property type="entry name" value="PBP1_CcpB-like"/>
    <property type="match status" value="1"/>
</dbReference>
<keyword evidence="1" id="KW-0805">Transcription regulation</keyword>
<dbReference type="PROSITE" id="PS00356">
    <property type="entry name" value="HTH_LACI_1"/>
    <property type="match status" value="1"/>
</dbReference>
<name>A0A1E5LFZ5_9BACI</name>
<dbReference type="AlphaFoldDB" id="A0A1E5LFZ5"/>
<dbReference type="OrthoDB" id="9798934at2"/>
<evidence type="ECO:0000256" key="3">
    <source>
        <dbReference type="ARBA" id="ARBA00023163"/>
    </source>
</evidence>
<dbReference type="Proteomes" id="UP000095209">
    <property type="component" value="Unassembled WGS sequence"/>
</dbReference>
<dbReference type="PANTHER" id="PTHR30146:SF105">
    <property type="entry name" value="CATABOLITE CONTROL PROTEIN B"/>
    <property type="match status" value="1"/>
</dbReference>
<dbReference type="GO" id="GO:0000976">
    <property type="term" value="F:transcription cis-regulatory region binding"/>
    <property type="evidence" value="ECO:0007669"/>
    <property type="project" value="TreeGrafter"/>
</dbReference>
<dbReference type="PANTHER" id="PTHR30146">
    <property type="entry name" value="LACI-RELATED TRANSCRIPTIONAL REPRESSOR"/>
    <property type="match status" value="1"/>
</dbReference>
<evidence type="ECO:0000313" key="5">
    <source>
        <dbReference type="EMBL" id="OEH93005.1"/>
    </source>
</evidence>
<dbReference type="PROSITE" id="PS50932">
    <property type="entry name" value="HTH_LACI_2"/>
    <property type="match status" value="1"/>
</dbReference>
<organism evidence="5 6">
    <name type="scientific">Bacillus solimangrovi</name>
    <dbReference type="NCBI Taxonomy" id="1305675"/>
    <lineage>
        <taxon>Bacteria</taxon>
        <taxon>Bacillati</taxon>
        <taxon>Bacillota</taxon>
        <taxon>Bacilli</taxon>
        <taxon>Bacillales</taxon>
        <taxon>Bacillaceae</taxon>
        <taxon>Bacillus</taxon>
    </lineage>
</organism>
<dbReference type="PRINTS" id="PR00036">
    <property type="entry name" value="HTHLACI"/>
</dbReference>
<protein>
    <submittedName>
        <fullName evidence="5">LacI family transcriptional regulator</fullName>
    </submittedName>
</protein>
<dbReference type="Pfam" id="PF13377">
    <property type="entry name" value="Peripla_BP_3"/>
    <property type="match status" value="1"/>
</dbReference>
<dbReference type="RefSeq" id="WP_069716996.1">
    <property type="nucleotide sequence ID" value="NZ_MJEH01000019.1"/>
</dbReference>
<comment type="caution">
    <text evidence="5">The sequence shown here is derived from an EMBL/GenBank/DDBJ whole genome shotgun (WGS) entry which is preliminary data.</text>
</comment>